<keyword evidence="1" id="KW-0472">Membrane</keyword>
<keyword evidence="3" id="KW-1185">Reference proteome</keyword>
<dbReference type="AlphaFoldDB" id="A0A4R4NTD1"/>
<name>A0A4R4NTD1_9ACTN</name>
<dbReference type="OrthoDB" id="10003786at2"/>
<feature type="transmembrane region" description="Helical" evidence="1">
    <location>
        <begin position="160"/>
        <end position="180"/>
    </location>
</feature>
<feature type="transmembrane region" description="Helical" evidence="1">
    <location>
        <begin position="77"/>
        <end position="98"/>
    </location>
</feature>
<organism evidence="2 3">
    <name type="scientific">Nonomuraea longispora</name>
    <dbReference type="NCBI Taxonomy" id="1848320"/>
    <lineage>
        <taxon>Bacteria</taxon>
        <taxon>Bacillati</taxon>
        <taxon>Actinomycetota</taxon>
        <taxon>Actinomycetes</taxon>
        <taxon>Streptosporangiales</taxon>
        <taxon>Streptosporangiaceae</taxon>
        <taxon>Nonomuraea</taxon>
    </lineage>
</organism>
<accession>A0A4R4NTD1</accession>
<feature type="transmembrane region" description="Helical" evidence="1">
    <location>
        <begin position="192"/>
        <end position="210"/>
    </location>
</feature>
<dbReference type="EMBL" id="SMJZ01000008">
    <property type="protein sequence ID" value="TDC10522.1"/>
    <property type="molecule type" value="Genomic_DNA"/>
</dbReference>
<evidence type="ECO:0000256" key="1">
    <source>
        <dbReference type="SAM" id="Phobius"/>
    </source>
</evidence>
<feature type="transmembrane region" description="Helical" evidence="1">
    <location>
        <begin position="104"/>
        <end position="123"/>
    </location>
</feature>
<proteinExistence type="predicted"/>
<keyword evidence="1" id="KW-0812">Transmembrane</keyword>
<keyword evidence="1" id="KW-1133">Transmembrane helix</keyword>
<evidence type="ECO:0000313" key="2">
    <source>
        <dbReference type="EMBL" id="TDC10522.1"/>
    </source>
</evidence>
<gene>
    <name evidence="2" type="ORF">E1267_03895</name>
</gene>
<feature type="transmembrane region" description="Helical" evidence="1">
    <location>
        <begin position="43"/>
        <end position="65"/>
    </location>
</feature>
<dbReference type="RefSeq" id="WP_132329840.1">
    <property type="nucleotide sequence ID" value="NZ_SMJZ01000008.1"/>
</dbReference>
<protein>
    <submittedName>
        <fullName evidence="2">Uncharacterized protein</fullName>
    </submittedName>
</protein>
<reference evidence="2 3" key="1">
    <citation type="submission" date="2019-02" db="EMBL/GenBank/DDBJ databases">
        <title>Draft genome sequences of novel Actinobacteria.</title>
        <authorList>
            <person name="Sahin N."/>
            <person name="Ay H."/>
            <person name="Saygin H."/>
        </authorList>
    </citation>
    <scope>NUCLEOTIDE SEQUENCE [LARGE SCALE GENOMIC DNA]</scope>
    <source>
        <strain evidence="2 3">KC201</strain>
    </source>
</reference>
<comment type="caution">
    <text evidence="2">The sequence shown here is derived from an EMBL/GenBank/DDBJ whole genome shotgun (WGS) entry which is preliminary data.</text>
</comment>
<feature type="transmembrane region" description="Helical" evidence="1">
    <location>
        <begin position="18"/>
        <end position="37"/>
    </location>
</feature>
<evidence type="ECO:0000313" key="3">
    <source>
        <dbReference type="Proteomes" id="UP000295157"/>
    </source>
</evidence>
<sequence length="216" mass="22467">MTEASMTAGPWDRPLGKLIVRTVICVLVAAGLAIFAGGPTWGAVGPAIGFMAGSFLAGLLTGQALGLSADPERRVGVVMVVHLALQELIRLGLVLWSGMSAVDAAWIGLLTWSVVLPLGLLGLRRLSTVERGPEERPEPALGPVSVLVSGGMIAKAMAPWLLVVWSPPLVLLTFAVLAGAGLMERGAERKQVFSAAAGYLLMALALVLWLSPMGQV</sequence>
<dbReference type="Proteomes" id="UP000295157">
    <property type="component" value="Unassembled WGS sequence"/>
</dbReference>